<dbReference type="PROSITE" id="PS50168">
    <property type="entry name" value="DED"/>
    <property type="match status" value="1"/>
</dbReference>
<dbReference type="PANTHER" id="PTHR14074">
    <property type="entry name" value="HELICASE WITH DEATH DOMAIN-RELATED"/>
    <property type="match status" value="1"/>
</dbReference>
<proteinExistence type="predicted"/>
<accession>A0A816AYH5</accession>
<dbReference type="PROSITE" id="PS51192">
    <property type="entry name" value="HELICASE_ATP_BIND_1"/>
    <property type="match status" value="1"/>
</dbReference>
<evidence type="ECO:0000259" key="4">
    <source>
        <dbReference type="PROSITE" id="PS51194"/>
    </source>
</evidence>
<evidence type="ECO:0000313" key="6">
    <source>
        <dbReference type="EMBL" id="CAF1603135.1"/>
    </source>
</evidence>
<evidence type="ECO:0000313" key="7">
    <source>
        <dbReference type="Proteomes" id="UP000663828"/>
    </source>
</evidence>
<dbReference type="Proteomes" id="UP000663828">
    <property type="component" value="Unassembled WGS sequence"/>
</dbReference>
<dbReference type="InterPro" id="IPR014001">
    <property type="entry name" value="Helicase_ATP-bd"/>
</dbReference>
<evidence type="ECO:0000313" key="5">
    <source>
        <dbReference type="EMBL" id="CAF1293506.1"/>
    </source>
</evidence>
<reference evidence="6" key="1">
    <citation type="submission" date="2021-02" db="EMBL/GenBank/DDBJ databases">
        <authorList>
            <person name="Nowell W R."/>
        </authorList>
    </citation>
    <scope>NUCLEOTIDE SEQUENCE</scope>
</reference>
<dbReference type="OrthoDB" id="416741at2759"/>
<dbReference type="GO" id="GO:0005737">
    <property type="term" value="C:cytoplasm"/>
    <property type="evidence" value="ECO:0007669"/>
    <property type="project" value="TreeGrafter"/>
</dbReference>
<evidence type="ECO:0000256" key="1">
    <source>
        <dbReference type="SAM" id="MobiDB-lite"/>
    </source>
</evidence>
<dbReference type="Proteomes" id="UP000663852">
    <property type="component" value="Unassembled WGS sequence"/>
</dbReference>
<dbReference type="Pfam" id="PF01335">
    <property type="entry name" value="DED"/>
    <property type="match status" value="1"/>
</dbReference>
<dbReference type="Gene3D" id="1.20.1320.30">
    <property type="match status" value="1"/>
</dbReference>
<evidence type="ECO:0000259" key="2">
    <source>
        <dbReference type="PROSITE" id="PS50168"/>
    </source>
</evidence>
<dbReference type="PANTHER" id="PTHR14074:SF16">
    <property type="entry name" value="ANTIVIRAL INNATE IMMUNE RESPONSE RECEPTOR RIG-I"/>
    <property type="match status" value="1"/>
</dbReference>
<comment type="caution">
    <text evidence="6">The sequence shown here is derived from an EMBL/GenBank/DDBJ whole genome shotgun (WGS) entry which is preliminary data.</text>
</comment>
<dbReference type="InterPro" id="IPR001875">
    <property type="entry name" value="DED_dom"/>
</dbReference>
<dbReference type="Gene3D" id="3.40.50.300">
    <property type="entry name" value="P-loop containing nucleotide triphosphate hydrolases"/>
    <property type="match status" value="2"/>
</dbReference>
<evidence type="ECO:0008006" key="8">
    <source>
        <dbReference type="Google" id="ProtNLM"/>
    </source>
</evidence>
<feature type="region of interest" description="Disordered" evidence="1">
    <location>
        <begin position="95"/>
        <end position="115"/>
    </location>
</feature>
<feature type="domain" description="DED" evidence="2">
    <location>
        <begin position="6"/>
        <end position="86"/>
    </location>
</feature>
<dbReference type="InterPro" id="IPR001650">
    <property type="entry name" value="Helicase_C-like"/>
</dbReference>
<dbReference type="PROSITE" id="PS51194">
    <property type="entry name" value="HELICASE_CTER"/>
    <property type="match status" value="1"/>
</dbReference>
<dbReference type="SUPFAM" id="SSF52540">
    <property type="entry name" value="P-loop containing nucleoside triphosphate hydrolases"/>
    <property type="match status" value="1"/>
</dbReference>
<dbReference type="EMBL" id="CAJNOJ010000210">
    <property type="protein sequence ID" value="CAF1293506.1"/>
    <property type="molecule type" value="Genomic_DNA"/>
</dbReference>
<name>A0A816AYH5_ADIRI</name>
<dbReference type="InterPro" id="IPR051363">
    <property type="entry name" value="RLR_Helicase"/>
</dbReference>
<dbReference type="GO" id="GO:0003677">
    <property type="term" value="F:DNA binding"/>
    <property type="evidence" value="ECO:0007669"/>
    <property type="project" value="InterPro"/>
</dbReference>
<dbReference type="AlphaFoldDB" id="A0A816AYH5"/>
<dbReference type="EMBL" id="CAJNOR010006765">
    <property type="protein sequence ID" value="CAF1603135.1"/>
    <property type="molecule type" value="Genomic_DNA"/>
</dbReference>
<dbReference type="Pfam" id="PF04851">
    <property type="entry name" value="ResIII"/>
    <property type="match status" value="1"/>
</dbReference>
<dbReference type="GO" id="GO:0042981">
    <property type="term" value="P:regulation of apoptotic process"/>
    <property type="evidence" value="ECO:0007669"/>
    <property type="project" value="InterPro"/>
</dbReference>
<dbReference type="GO" id="GO:0016787">
    <property type="term" value="F:hydrolase activity"/>
    <property type="evidence" value="ECO:0007669"/>
    <property type="project" value="InterPro"/>
</dbReference>
<dbReference type="SMART" id="SM00487">
    <property type="entry name" value="DEXDc"/>
    <property type="match status" value="1"/>
</dbReference>
<dbReference type="Gene3D" id="1.10.533.10">
    <property type="entry name" value="Death Domain, Fas"/>
    <property type="match status" value="1"/>
</dbReference>
<gene>
    <name evidence="5" type="ORF">EDS130_LOCUS30217</name>
    <name evidence="6" type="ORF">XAT740_LOCUS47946</name>
</gene>
<keyword evidence="7" id="KW-1185">Reference proteome</keyword>
<dbReference type="Gene3D" id="2.170.150.30">
    <property type="entry name" value="RIG-I-like receptor, C-terminal regulatory domain"/>
    <property type="match status" value="1"/>
</dbReference>
<dbReference type="SMART" id="SM00490">
    <property type="entry name" value="HELICc"/>
    <property type="match status" value="1"/>
</dbReference>
<organism evidence="6 7">
    <name type="scientific">Adineta ricciae</name>
    <name type="common">Rotifer</name>
    <dbReference type="NCBI Taxonomy" id="249248"/>
    <lineage>
        <taxon>Eukaryota</taxon>
        <taxon>Metazoa</taxon>
        <taxon>Spiralia</taxon>
        <taxon>Gnathifera</taxon>
        <taxon>Rotifera</taxon>
        <taxon>Eurotatoria</taxon>
        <taxon>Bdelloidea</taxon>
        <taxon>Adinetida</taxon>
        <taxon>Adinetidae</taxon>
        <taxon>Adineta</taxon>
    </lineage>
</organism>
<protein>
    <recommendedName>
        <fullName evidence="8">RNA helicase</fullName>
    </recommendedName>
</protein>
<dbReference type="SMART" id="SM00031">
    <property type="entry name" value="DED"/>
    <property type="match status" value="1"/>
</dbReference>
<dbReference type="InterPro" id="IPR038557">
    <property type="entry name" value="RLR_C_sf"/>
</dbReference>
<feature type="domain" description="Helicase ATP-binding" evidence="3">
    <location>
        <begin position="196"/>
        <end position="370"/>
    </location>
</feature>
<dbReference type="Pfam" id="PF00271">
    <property type="entry name" value="Helicase_C"/>
    <property type="match status" value="1"/>
</dbReference>
<feature type="domain" description="Helicase C-terminal" evidence="4">
    <location>
        <begin position="546"/>
        <end position="718"/>
    </location>
</feature>
<dbReference type="SUPFAM" id="SSF47986">
    <property type="entry name" value="DEATH domain"/>
    <property type="match status" value="1"/>
</dbReference>
<evidence type="ECO:0000259" key="3">
    <source>
        <dbReference type="PROSITE" id="PS51192"/>
    </source>
</evidence>
<dbReference type="GO" id="GO:0005524">
    <property type="term" value="F:ATP binding"/>
    <property type="evidence" value="ECO:0007669"/>
    <property type="project" value="InterPro"/>
</dbReference>
<dbReference type="InterPro" id="IPR011029">
    <property type="entry name" value="DEATH-like_dom_sf"/>
</dbReference>
<dbReference type="InterPro" id="IPR006935">
    <property type="entry name" value="Helicase/UvrB_N"/>
</dbReference>
<sequence length="861" mass="98738">MSEDFDFRVVLIKIQNLLSDSDRKQLHFLFGEDIPRTLQEDGSLSSSIDAFQRLLDGAKISSTNSGYLVRALREINREDCVKRLSEYDKLISKVNQTEQDRNEASTISQPSQSNCPTSADIMLDIEDEDGGTATLLSQTEPQSAPSIPFEPPVAEPMDFQSIDLKPFEDYACEWTEDYSKVLGLKQHPRSYQIEIIRDAIRHKNTIVCLRTGAGKTFIASVLIKYYFIKKQKEQPNSNFSALFFVPRKAIRLQQAKAVSEIGNLRVQLCQDDQTIDQLIDTHHVIVATPKKFGNCLSKGTVRLAQLDLLIFDECHNTSGGNPYCEIMQYYLCPMKQQSTSSIPLIIGLTATVSAKDANEKKEPIDKNLVSICSKMASLTISTVCDPANIEEMNREISRPKNDQFECVQTFQYDAYFDEYSKMYKGLVEQIKQHLDNRGSLNEHEIGSPSFIGQLVLLKRSFEMKGDVNNTIICDYLLLLTKKYSALRDLPFDMVVKSIKEKIDQYHDGYERPVDMDDTLYERCRTELKNILEKYTEHPAVNPKLESLVQLLKRHALGATKGLVLVKTTFYVKTLHDYLSTHPELINLVKPTWIVGQNSADHSLTIHDQEAKLQQFRGNECNVLIATDIVQEGLDIPTCSYVIRYEFVSDEIGTIQSRGRARAQNSSYYLITEQDSINHTREKNNKTREDYMEETIAEWPRFDKEKFRNDVEAKTKSLIKAWETDLQNEQKQRNVLRQVGRKDGAIYCRKCNAKLGELSWLKKRNTTYFINNVEFFTGTECKLDKTYTNFQENLVMGEVKCTCGDSLGGCQKFMDRPELGTLCALKCKQIKFKLVDEPNYIEFAQWSKNNRFDVEELQEIDN</sequence>
<dbReference type="InterPro" id="IPR027417">
    <property type="entry name" value="P-loop_NTPase"/>
</dbReference>
<feature type="compositionally biased region" description="Polar residues" evidence="1">
    <location>
        <begin position="104"/>
        <end position="115"/>
    </location>
</feature>